<keyword evidence="3" id="KW-1185">Reference proteome</keyword>
<accession>A0A0G4G8H8</accession>
<keyword evidence="1" id="KW-0812">Transmembrane</keyword>
<dbReference type="VEuPathDB" id="CryptoDB:Vbra_9707"/>
<gene>
    <name evidence="2" type="ORF">Vbra_9707</name>
</gene>
<keyword evidence="1" id="KW-1133">Transmembrane helix</keyword>
<protein>
    <submittedName>
        <fullName evidence="2">Uncharacterized protein</fullName>
    </submittedName>
</protein>
<dbReference type="Proteomes" id="UP000041254">
    <property type="component" value="Unassembled WGS sequence"/>
</dbReference>
<dbReference type="InParanoid" id="A0A0G4G8H8"/>
<reference evidence="2 3" key="1">
    <citation type="submission" date="2014-11" db="EMBL/GenBank/DDBJ databases">
        <authorList>
            <person name="Zhu J."/>
            <person name="Qi W."/>
            <person name="Song R."/>
        </authorList>
    </citation>
    <scope>NUCLEOTIDE SEQUENCE [LARGE SCALE GENOMIC DNA]</scope>
</reference>
<evidence type="ECO:0000256" key="1">
    <source>
        <dbReference type="SAM" id="Phobius"/>
    </source>
</evidence>
<evidence type="ECO:0000313" key="3">
    <source>
        <dbReference type="Proteomes" id="UP000041254"/>
    </source>
</evidence>
<feature type="transmembrane region" description="Helical" evidence="1">
    <location>
        <begin position="99"/>
        <end position="120"/>
    </location>
</feature>
<keyword evidence="1" id="KW-0472">Membrane</keyword>
<dbReference type="EMBL" id="CDMY01000586">
    <property type="protein sequence ID" value="CEM24659.1"/>
    <property type="molecule type" value="Genomic_DNA"/>
</dbReference>
<organism evidence="2 3">
    <name type="scientific">Vitrella brassicaformis (strain CCMP3155)</name>
    <dbReference type="NCBI Taxonomy" id="1169540"/>
    <lineage>
        <taxon>Eukaryota</taxon>
        <taxon>Sar</taxon>
        <taxon>Alveolata</taxon>
        <taxon>Colpodellida</taxon>
        <taxon>Vitrellaceae</taxon>
        <taxon>Vitrella</taxon>
    </lineage>
</organism>
<evidence type="ECO:0000313" key="2">
    <source>
        <dbReference type="EMBL" id="CEM24659.1"/>
    </source>
</evidence>
<dbReference type="AlphaFoldDB" id="A0A0G4G8H8"/>
<proteinExistence type="predicted"/>
<name>A0A0G4G8H8_VITBC</name>
<sequence length="159" mass="17847">MNQTISRSFVVKRVRGARSQDVCAEIVDFPSGISSTELKMHIKRSWDWTWHCGRCASPIILRSRNTSLTPAFRTTAGSFRSRLSSRSQQFPWETGQRGALLLLCFIAFIILGSTGLHTWAGYILSHGMFFAGETGQSGTLTTRLTTFGRCVTGMFTREW</sequence>